<reference evidence="10 11" key="1">
    <citation type="journal article" date="2019" name="Mol. Ecol. Resour.">
        <title>Chromosome-level genome assembly of Triplophysa tibetana, a fish adapted to the harsh high-altitude environment of the Tibetan Plateau.</title>
        <authorList>
            <person name="Yang X."/>
            <person name="Liu H."/>
            <person name="Ma Z."/>
            <person name="Zou Y."/>
            <person name="Zou M."/>
            <person name="Mao Y."/>
            <person name="Li X."/>
            <person name="Wang H."/>
            <person name="Chen T."/>
            <person name="Wang W."/>
            <person name="Yang R."/>
        </authorList>
    </citation>
    <scope>NUCLEOTIDE SEQUENCE [LARGE SCALE GENOMIC DNA]</scope>
    <source>
        <strain evidence="10">TTIB1903HZAU</strain>
        <tissue evidence="10">Muscle</tissue>
    </source>
</reference>
<dbReference type="EMBL" id="SOYY01000024">
    <property type="protein sequence ID" value="KAA0702842.1"/>
    <property type="molecule type" value="Genomic_DNA"/>
</dbReference>
<dbReference type="GO" id="GO:0000287">
    <property type="term" value="F:magnesium ion binding"/>
    <property type="evidence" value="ECO:0007669"/>
    <property type="project" value="InterPro"/>
</dbReference>
<evidence type="ECO:0000256" key="6">
    <source>
        <dbReference type="ARBA" id="ARBA00022801"/>
    </source>
</evidence>
<dbReference type="GO" id="GO:0000166">
    <property type="term" value="F:nucleotide binding"/>
    <property type="evidence" value="ECO:0007669"/>
    <property type="project" value="UniProtKB-KW"/>
</dbReference>
<dbReference type="PANTHER" id="PTHR13045:SF14">
    <property type="entry name" value="CYTOSOLIC 5'-NUCLEOTIDASE 3A"/>
    <property type="match status" value="1"/>
</dbReference>
<accession>A0A5A9MYP9</accession>
<dbReference type="GO" id="GO:0009117">
    <property type="term" value="P:nucleotide metabolic process"/>
    <property type="evidence" value="ECO:0007669"/>
    <property type="project" value="UniProtKB-KW"/>
</dbReference>
<dbReference type="GO" id="GO:0005737">
    <property type="term" value="C:cytoplasm"/>
    <property type="evidence" value="ECO:0007669"/>
    <property type="project" value="InterPro"/>
</dbReference>
<keyword evidence="11" id="KW-1185">Reference proteome</keyword>
<keyword evidence="5" id="KW-0547">Nucleotide-binding</keyword>
<keyword evidence="7" id="KW-0460">Magnesium</keyword>
<protein>
    <recommendedName>
        <fullName evidence="3">5'-nucleotidase</fullName>
        <ecNumber evidence="3">3.1.3.5</ecNumber>
    </recommendedName>
</protein>
<proteinExistence type="inferred from homology"/>
<evidence type="ECO:0000256" key="8">
    <source>
        <dbReference type="ARBA" id="ARBA00023080"/>
    </source>
</evidence>
<evidence type="ECO:0000256" key="2">
    <source>
        <dbReference type="ARBA" id="ARBA00008389"/>
    </source>
</evidence>
<dbReference type="Gene3D" id="3.40.50.1000">
    <property type="entry name" value="HAD superfamily/HAD-like"/>
    <property type="match status" value="2"/>
</dbReference>
<evidence type="ECO:0000256" key="9">
    <source>
        <dbReference type="SAM" id="Phobius"/>
    </source>
</evidence>
<dbReference type="Proteomes" id="UP000324632">
    <property type="component" value="Chromosome 24"/>
</dbReference>
<comment type="catalytic activity">
    <reaction evidence="1">
        <text>a ribonucleoside 5'-phosphate + H2O = a ribonucleoside + phosphate</text>
        <dbReference type="Rhea" id="RHEA:12484"/>
        <dbReference type="ChEBI" id="CHEBI:15377"/>
        <dbReference type="ChEBI" id="CHEBI:18254"/>
        <dbReference type="ChEBI" id="CHEBI:43474"/>
        <dbReference type="ChEBI" id="CHEBI:58043"/>
        <dbReference type="EC" id="3.1.3.5"/>
    </reaction>
</comment>
<evidence type="ECO:0000256" key="4">
    <source>
        <dbReference type="ARBA" id="ARBA00022723"/>
    </source>
</evidence>
<dbReference type="GO" id="GO:0008253">
    <property type="term" value="F:5'-nucleotidase activity"/>
    <property type="evidence" value="ECO:0007669"/>
    <property type="project" value="UniProtKB-EC"/>
</dbReference>
<name>A0A5A9MYP9_9TELE</name>
<gene>
    <name evidence="10" type="ORF">E1301_Tti015681</name>
</gene>
<evidence type="ECO:0000256" key="7">
    <source>
        <dbReference type="ARBA" id="ARBA00022842"/>
    </source>
</evidence>
<evidence type="ECO:0000313" key="11">
    <source>
        <dbReference type="Proteomes" id="UP000324632"/>
    </source>
</evidence>
<keyword evidence="8" id="KW-0546">Nucleotide metabolism</keyword>
<organism evidence="10 11">
    <name type="scientific">Triplophysa tibetana</name>
    <dbReference type="NCBI Taxonomy" id="1572043"/>
    <lineage>
        <taxon>Eukaryota</taxon>
        <taxon>Metazoa</taxon>
        <taxon>Chordata</taxon>
        <taxon>Craniata</taxon>
        <taxon>Vertebrata</taxon>
        <taxon>Euteleostomi</taxon>
        <taxon>Actinopterygii</taxon>
        <taxon>Neopterygii</taxon>
        <taxon>Teleostei</taxon>
        <taxon>Ostariophysi</taxon>
        <taxon>Cypriniformes</taxon>
        <taxon>Nemacheilidae</taxon>
        <taxon>Triplophysa</taxon>
    </lineage>
</organism>
<dbReference type="EC" id="3.1.3.5" evidence="3"/>
<keyword evidence="9" id="KW-0812">Transmembrane</keyword>
<dbReference type="Pfam" id="PF05822">
    <property type="entry name" value="UMPH-1"/>
    <property type="match status" value="2"/>
</dbReference>
<keyword evidence="9" id="KW-0472">Membrane</keyword>
<feature type="transmembrane region" description="Helical" evidence="9">
    <location>
        <begin position="12"/>
        <end position="32"/>
    </location>
</feature>
<keyword evidence="4" id="KW-0479">Metal-binding</keyword>
<evidence type="ECO:0000256" key="3">
    <source>
        <dbReference type="ARBA" id="ARBA00012643"/>
    </source>
</evidence>
<evidence type="ECO:0000256" key="1">
    <source>
        <dbReference type="ARBA" id="ARBA00000815"/>
    </source>
</evidence>
<comment type="similarity">
    <text evidence="2">Belongs to the pyrimidine 5'-nucleotidase family.</text>
</comment>
<keyword evidence="6" id="KW-0378">Hydrolase</keyword>
<dbReference type="PANTHER" id="PTHR13045">
    <property type="entry name" value="5'-NUCLEOTIDASE"/>
    <property type="match status" value="1"/>
</dbReference>
<dbReference type="SUPFAM" id="SSF56784">
    <property type="entry name" value="HAD-like"/>
    <property type="match status" value="1"/>
</dbReference>
<evidence type="ECO:0000313" key="10">
    <source>
        <dbReference type="EMBL" id="KAA0702842.1"/>
    </source>
</evidence>
<dbReference type="FunFam" id="3.40.50.1000:FF:000032">
    <property type="entry name" value="Cytosolic 5-nucleotidase 3-like"/>
    <property type="match status" value="1"/>
</dbReference>
<evidence type="ECO:0000256" key="5">
    <source>
        <dbReference type="ARBA" id="ARBA00022741"/>
    </source>
</evidence>
<comment type="caution">
    <text evidence="10">The sequence shown here is derived from an EMBL/GenBank/DDBJ whole genome shotgun (WGS) entry which is preliminary data.</text>
</comment>
<keyword evidence="9" id="KW-1133">Transmembrane helix</keyword>
<sequence>MDRTAVVKAGAMASATVCALFGGVVLAQYIFTKKQRAGKKTKIIEMMPEFEKSTIHIRDPERVEQIICSLIKGGATKLQIITDFDMTLSRFAVNGKRCPTCHTGLGDVLEEIIKQAGVYHPNVKVVSNFMDFDDNGVLKGFKGELIHVYNKHDGALRNTEYFKQLKDNGNIILLGDSLGDLNMADGVPNVENILKIGFLNDKVIFFMALQGVMLMHIINVEELLEKYMDSYDIVLMRDETLEVPNSILQKIL</sequence>
<dbReference type="InterPro" id="IPR006434">
    <property type="entry name" value="Pyrimidine_nucleotidase_eu"/>
</dbReference>
<dbReference type="InterPro" id="IPR036412">
    <property type="entry name" value="HAD-like_sf"/>
</dbReference>
<dbReference type="InterPro" id="IPR023214">
    <property type="entry name" value="HAD_sf"/>
</dbReference>
<dbReference type="AlphaFoldDB" id="A0A5A9MYP9"/>